<organism evidence="1 2">
    <name type="scientific">Tulasnella calospora MUT 4182</name>
    <dbReference type="NCBI Taxonomy" id="1051891"/>
    <lineage>
        <taxon>Eukaryota</taxon>
        <taxon>Fungi</taxon>
        <taxon>Dikarya</taxon>
        <taxon>Basidiomycota</taxon>
        <taxon>Agaricomycotina</taxon>
        <taxon>Agaricomycetes</taxon>
        <taxon>Cantharellales</taxon>
        <taxon>Tulasnellaceae</taxon>
        <taxon>Tulasnella</taxon>
    </lineage>
</organism>
<sequence>MIGSCKKTGALTVRVIGLLRISTAKIGQGARIGMLKSAPERSKAVRASVATSVESVSKTTELDLLSSLASSSINSEGF</sequence>
<evidence type="ECO:0000313" key="1">
    <source>
        <dbReference type="EMBL" id="KIO30410.1"/>
    </source>
</evidence>
<protein>
    <submittedName>
        <fullName evidence="1">Uncharacterized protein</fullName>
    </submittedName>
</protein>
<evidence type="ECO:0000313" key="2">
    <source>
        <dbReference type="Proteomes" id="UP000054248"/>
    </source>
</evidence>
<proteinExistence type="predicted"/>
<dbReference type="Proteomes" id="UP000054248">
    <property type="component" value="Unassembled WGS sequence"/>
</dbReference>
<dbReference type="EMBL" id="KN822972">
    <property type="protein sequence ID" value="KIO30410.1"/>
    <property type="molecule type" value="Genomic_DNA"/>
</dbReference>
<name>A0A0C3QFY4_9AGAM</name>
<dbReference type="AlphaFoldDB" id="A0A0C3QFY4"/>
<dbReference type="HOGENOM" id="CLU_2623818_0_0_1"/>
<reference evidence="2" key="2">
    <citation type="submission" date="2015-01" db="EMBL/GenBank/DDBJ databases">
        <title>Evolutionary Origins and Diversification of the Mycorrhizal Mutualists.</title>
        <authorList>
            <consortium name="DOE Joint Genome Institute"/>
            <consortium name="Mycorrhizal Genomics Consortium"/>
            <person name="Kohler A."/>
            <person name="Kuo A."/>
            <person name="Nagy L.G."/>
            <person name="Floudas D."/>
            <person name="Copeland A."/>
            <person name="Barry K.W."/>
            <person name="Cichocki N."/>
            <person name="Veneault-Fourrey C."/>
            <person name="LaButti K."/>
            <person name="Lindquist E.A."/>
            <person name="Lipzen A."/>
            <person name="Lundell T."/>
            <person name="Morin E."/>
            <person name="Murat C."/>
            <person name="Riley R."/>
            <person name="Ohm R."/>
            <person name="Sun H."/>
            <person name="Tunlid A."/>
            <person name="Henrissat B."/>
            <person name="Grigoriev I.V."/>
            <person name="Hibbett D.S."/>
            <person name="Martin F."/>
        </authorList>
    </citation>
    <scope>NUCLEOTIDE SEQUENCE [LARGE SCALE GENOMIC DNA]</scope>
    <source>
        <strain evidence="2">MUT 4182</strain>
    </source>
</reference>
<keyword evidence="2" id="KW-1185">Reference proteome</keyword>
<reference evidence="1 2" key="1">
    <citation type="submission" date="2014-04" db="EMBL/GenBank/DDBJ databases">
        <authorList>
            <consortium name="DOE Joint Genome Institute"/>
            <person name="Kuo A."/>
            <person name="Girlanda M."/>
            <person name="Perotto S."/>
            <person name="Kohler A."/>
            <person name="Nagy L.G."/>
            <person name="Floudas D."/>
            <person name="Copeland A."/>
            <person name="Barry K.W."/>
            <person name="Cichocki N."/>
            <person name="Veneault-Fourrey C."/>
            <person name="LaButti K."/>
            <person name="Lindquist E.A."/>
            <person name="Lipzen A."/>
            <person name="Lundell T."/>
            <person name="Morin E."/>
            <person name="Murat C."/>
            <person name="Sun H."/>
            <person name="Tunlid A."/>
            <person name="Henrissat B."/>
            <person name="Grigoriev I.V."/>
            <person name="Hibbett D.S."/>
            <person name="Martin F."/>
            <person name="Nordberg H.P."/>
            <person name="Cantor M.N."/>
            <person name="Hua S.X."/>
        </authorList>
    </citation>
    <scope>NUCLEOTIDE SEQUENCE [LARGE SCALE GENOMIC DNA]</scope>
    <source>
        <strain evidence="1 2">MUT 4182</strain>
    </source>
</reference>
<accession>A0A0C3QFY4</accession>
<gene>
    <name evidence="1" type="ORF">M407DRAFT_242190</name>
</gene>